<feature type="binding site" description="type 1 copper site" evidence="10">
    <location>
        <position position="201"/>
    </location>
    <ligand>
        <name>Cu cation</name>
        <dbReference type="ChEBI" id="CHEBI:23378"/>
        <label>1</label>
    </ligand>
</feature>
<dbReference type="PRINTS" id="PR00695">
    <property type="entry name" value="CUNO2RDTASE"/>
</dbReference>
<accession>A0A9X3B9I2</accession>
<keyword evidence="8 10" id="KW-0186">Copper</keyword>
<evidence type="ECO:0000256" key="3">
    <source>
        <dbReference type="ARBA" id="ARBA00011882"/>
    </source>
</evidence>
<comment type="similarity">
    <text evidence="1 11">Belongs to the multicopper oxidase family.</text>
</comment>
<evidence type="ECO:0000256" key="11">
    <source>
        <dbReference type="RuleBase" id="RU365025"/>
    </source>
</evidence>
<comment type="caution">
    <text evidence="13">The sequence shown here is derived from an EMBL/GenBank/DDBJ whole genome shotgun (WGS) entry which is preliminary data.</text>
</comment>
<protein>
    <recommendedName>
        <fullName evidence="4 11">Copper-containing nitrite reductase</fullName>
        <ecNumber evidence="3 11">1.7.2.1</ecNumber>
    </recommendedName>
</protein>
<feature type="binding site" description="type 1 copper site" evidence="10">
    <location>
        <position position="210"/>
    </location>
    <ligand>
        <name>Cu cation</name>
        <dbReference type="ChEBI" id="CHEBI:23378"/>
        <label>1</label>
    </ligand>
</feature>
<feature type="binding site" description="type 1 copper site" evidence="10">
    <location>
        <position position="215"/>
    </location>
    <ligand>
        <name>Cu cation</name>
        <dbReference type="ChEBI" id="CHEBI:23378"/>
        <label>1</label>
    </ligand>
</feature>
<evidence type="ECO:0000259" key="12">
    <source>
        <dbReference type="Pfam" id="PF07732"/>
    </source>
</evidence>
<dbReference type="PROSITE" id="PS51318">
    <property type="entry name" value="TAT"/>
    <property type="match status" value="1"/>
</dbReference>
<sequence length="393" mass="42212">MATGQTAGEERVISRRSVLVGSVGAVGGLVAADAALAQAGGAHADHAGAVQTAQAAEMQAAQHRTYPGSLSNRIYSVNPIHPDMADIAENPTNIPPPITRRETATVRIDLETKEIEAHLDERAMFRFWTFNGTVPGPFIRVRVGDQVEVHLKNSEDSWMMHNVDFHACTGPGGGAAATTAAPGEERTFTFKALNPGLYVYHCAVPPVALHIANGMYGLILVEPEEGLPPVDREFYVMQGEIYTEEPFGSSGLLTESYDKLINERPECFVLNGHVGALTDHYPLKAQVGETVRIYFGVGGPNYASGFHVIGEIFDKVYQLGSVTSPPVTDVQSVMVPPGAATIVEFKCEVPGRYVLVDHALSRAERGLAGYLIVEGSENLEAFNAPPNEHDSGH</sequence>
<feature type="domain" description="Plastocyanin-like" evidence="12">
    <location>
        <begin position="117"/>
        <end position="225"/>
    </location>
</feature>
<dbReference type="InterPro" id="IPR006311">
    <property type="entry name" value="TAT_signal"/>
</dbReference>
<evidence type="ECO:0000256" key="5">
    <source>
        <dbReference type="ARBA" id="ARBA00022723"/>
    </source>
</evidence>
<keyword evidence="14" id="KW-1185">Reference proteome</keyword>
<comment type="cofactor">
    <cofactor evidence="11">
        <name>Cu(2+)</name>
        <dbReference type="ChEBI" id="CHEBI:29036"/>
    </cofactor>
    <text evidence="11">Binds 1 Cu(+) ion.</text>
</comment>
<proteinExistence type="inferred from homology"/>
<evidence type="ECO:0000256" key="6">
    <source>
        <dbReference type="ARBA" id="ARBA00022737"/>
    </source>
</evidence>
<dbReference type="InterPro" id="IPR011707">
    <property type="entry name" value="Cu-oxidase-like_N"/>
</dbReference>
<dbReference type="InterPro" id="IPR008972">
    <property type="entry name" value="Cupredoxin"/>
</dbReference>
<dbReference type="GO" id="GO:0005507">
    <property type="term" value="F:copper ion binding"/>
    <property type="evidence" value="ECO:0007669"/>
    <property type="project" value="InterPro"/>
</dbReference>
<dbReference type="GO" id="GO:0050421">
    <property type="term" value="F:nitrite reductase (NO-forming) activity"/>
    <property type="evidence" value="ECO:0007669"/>
    <property type="project" value="UniProtKB-EC"/>
</dbReference>
<evidence type="ECO:0000256" key="8">
    <source>
        <dbReference type="ARBA" id="ARBA00023008"/>
    </source>
</evidence>
<dbReference type="SUPFAM" id="SSF49503">
    <property type="entry name" value="Cupredoxins"/>
    <property type="match status" value="2"/>
</dbReference>
<dbReference type="Pfam" id="PF07732">
    <property type="entry name" value="Cu-oxidase_3"/>
    <property type="match status" value="1"/>
</dbReference>
<dbReference type="PANTHER" id="PTHR11709">
    <property type="entry name" value="MULTI-COPPER OXIDASE"/>
    <property type="match status" value="1"/>
</dbReference>
<evidence type="ECO:0000256" key="4">
    <source>
        <dbReference type="ARBA" id="ARBA00017290"/>
    </source>
</evidence>
<evidence type="ECO:0000313" key="13">
    <source>
        <dbReference type="EMBL" id="MCT8990531.1"/>
    </source>
</evidence>
<dbReference type="NCBIfam" id="TIGR02376">
    <property type="entry name" value="Cu_nitrite_red"/>
    <property type="match status" value="1"/>
</dbReference>
<evidence type="ECO:0000256" key="9">
    <source>
        <dbReference type="ARBA" id="ARBA00049340"/>
    </source>
</evidence>
<dbReference type="AlphaFoldDB" id="A0A9X3B9I2"/>
<feature type="binding site" description="type 1 copper site" evidence="10">
    <location>
        <position position="166"/>
    </location>
    <ligand>
        <name>Cu cation</name>
        <dbReference type="ChEBI" id="CHEBI:23378"/>
        <label>1</label>
    </ligand>
</feature>
<feature type="binding site" description="type 1 copper site" evidence="10">
    <location>
        <position position="358"/>
    </location>
    <ligand>
        <name>Cu cation</name>
        <dbReference type="ChEBI" id="CHEBI:23378"/>
        <label>1</label>
    </ligand>
</feature>
<feature type="binding site" description="type 1 copper site" evidence="10">
    <location>
        <position position="161"/>
    </location>
    <ligand>
        <name>Cu cation</name>
        <dbReference type="ChEBI" id="CHEBI:23378"/>
        <label>1</label>
    </ligand>
</feature>
<evidence type="ECO:0000256" key="2">
    <source>
        <dbReference type="ARBA" id="ARBA00011233"/>
    </source>
</evidence>
<keyword evidence="7 11" id="KW-0560">Oxidoreductase</keyword>
<dbReference type="PANTHER" id="PTHR11709:SF394">
    <property type="entry name" value="FI03373P-RELATED"/>
    <property type="match status" value="1"/>
</dbReference>
<comment type="subunit">
    <text evidence="2 11">Homotrimer.</text>
</comment>
<dbReference type="EC" id="1.7.2.1" evidence="3 11"/>
<organism evidence="13 14">
    <name type="scientific">Chelativorans petroleitrophicus</name>
    <dbReference type="NCBI Taxonomy" id="2975484"/>
    <lineage>
        <taxon>Bacteria</taxon>
        <taxon>Pseudomonadati</taxon>
        <taxon>Pseudomonadota</taxon>
        <taxon>Alphaproteobacteria</taxon>
        <taxon>Hyphomicrobiales</taxon>
        <taxon>Phyllobacteriaceae</taxon>
        <taxon>Chelativorans</taxon>
    </lineage>
</organism>
<dbReference type="InterPro" id="IPR045087">
    <property type="entry name" value="Cu-oxidase_fam"/>
</dbReference>
<keyword evidence="5 10" id="KW-0479">Metal-binding</keyword>
<gene>
    <name evidence="13" type="primary">nirK</name>
    <name evidence="13" type="ORF">NYR54_09535</name>
</gene>
<evidence type="ECO:0000256" key="7">
    <source>
        <dbReference type="ARBA" id="ARBA00023002"/>
    </source>
</evidence>
<dbReference type="Gene3D" id="2.60.40.420">
    <property type="entry name" value="Cupredoxins - blue copper proteins"/>
    <property type="match status" value="2"/>
</dbReference>
<feature type="binding site" description="type 1 copper site" evidence="10">
    <location>
        <position position="202"/>
    </location>
    <ligand>
        <name>Cu cation</name>
        <dbReference type="ChEBI" id="CHEBI:23378"/>
        <label>1</label>
    </ligand>
</feature>
<reference evidence="13" key="1">
    <citation type="submission" date="2022-08" db="EMBL/GenBank/DDBJ databases">
        <title>Chelativorans sichuanense sp. nov., a paraffin oil-degrading bacterium isolated from a mixture of oil-based drill cuttings and paddy soil.</title>
        <authorList>
            <person name="Yu J."/>
            <person name="Liu H."/>
            <person name="Chen Q."/>
        </authorList>
    </citation>
    <scope>NUCLEOTIDE SEQUENCE</scope>
    <source>
        <strain evidence="13">SCAU 2101</strain>
    </source>
</reference>
<dbReference type="Proteomes" id="UP001149009">
    <property type="component" value="Unassembled WGS sequence"/>
</dbReference>
<comment type="catalytic activity">
    <reaction evidence="9 11">
        <text>nitric oxide + Fe(III)-[cytochrome c] + H2O = Fe(II)-[cytochrome c] + nitrite + 2 H(+)</text>
        <dbReference type="Rhea" id="RHEA:15233"/>
        <dbReference type="Rhea" id="RHEA-COMP:10350"/>
        <dbReference type="Rhea" id="RHEA-COMP:14399"/>
        <dbReference type="ChEBI" id="CHEBI:15377"/>
        <dbReference type="ChEBI" id="CHEBI:15378"/>
        <dbReference type="ChEBI" id="CHEBI:16301"/>
        <dbReference type="ChEBI" id="CHEBI:16480"/>
        <dbReference type="ChEBI" id="CHEBI:29033"/>
        <dbReference type="ChEBI" id="CHEBI:29034"/>
        <dbReference type="EC" id="1.7.2.1"/>
    </reaction>
</comment>
<dbReference type="InterPro" id="IPR001287">
    <property type="entry name" value="NO2-reductase_Cu"/>
</dbReference>
<keyword evidence="6" id="KW-0677">Repeat</keyword>
<evidence type="ECO:0000313" key="14">
    <source>
        <dbReference type="Proteomes" id="UP001149009"/>
    </source>
</evidence>
<dbReference type="EMBL" id="JAODNV010000009">
    <property type="protein sequence ID" value="MCT8990531.1"/>
    <property type="molecule type" value="Genomic_DNA"/>
</dbReference>
<comment type="cofactor">
    <cofactor evidence="11">
        <name>Cu(+)</name>
        <dbReference type="ChEBI" id="CHEBI:49552"/>
    </cofactor>
    <text evidence="11">Binds 1 Cu(+) ion.</text>
</comment>
<dbReference type="FunFam" id="2.60.40.420:FF:000093">
    <property type="entry name" value="Copper-containing nitrite reductase"/>
    <property type="match status" value="1"/>
</dbReference>
<evidence type="ECO:0000256" key="10">
    <source>
        <dbReference type="PIRSR" id="PIRSR601287-1"/>
    </source>
</evidence>
<dbReference type="CDD" id="cd04208">
    <property type="entry name" value="CuRO_2_CuNIR"/>
    <property type="match status" value="1"/>
</dbReference>
<evidence type="ECO:0000256" key="1">
    <source>
        <dbReference type="ARBA" id="ARBA00010609"/>
    </source>
</evidence>
<dbReference type="CDD" id="cd11020">
    <property type="entry name" value="CuRO_1_CuNIR"/>
    <property type="match status" value="1"/>
</dbReference>
<name>A0A9X3B9I2_9HYPH</name>